<proteinExistence type="predicted"/>
<dbReference type="RefSeq" id="WP_138239936.1">
    <property type="nucleotide sequence ID" value="NZ_VBRY01000011.1"/>
</dbReference>
<reference evidence="1 2" key="1">
    <citation type="journal article" date="2019" name="Appl. Environ. Microbiol.">
        <title>Environmental Evidence and Genomic Insight of Iron-oxidizing Bacteria Preference Towards More Corrosion Resistant Stainless Steel at Higher Salinities.</title>
        <authorList>
            <person name="Garrison C.E."/>
            <person name="Price K.A."/>
            <person name="Field E.K."/>
        </authorList>
    </citation>
    <scope>NUCLEOTIDE SEQUENCE [LARGE SCALE GENOMIC DNA]</scope>
    <source>
        <strain evidence="1 2">P3</strain>
    </source>
</reference>
<gene>
    <name evidence="1" type="ORF">FEF65_11355</name>
</gene>
<organism evidence="1 2">
    <name type="scientific">Mariprofundus erugo</name>
    <dbReference type="NCBI Taxonomy" id="2528639"/>
    <lineage>
        <taxon>Bacteria</taxon>
        <taxon>Pseudomonadati</taxon>
        <taxon>Pseudomonadota</taxon>
        <taxon>Candidatius Mariprofundia</taxon>
        <taxon>Mariprofundales</taxon>
        <taxon>Mariprofundaceae</taxon>
        <taxon>Mariprofundus</taxon>
    </lineage>
</organism>
<comment type="caution">
    <text evidence="1">The sequence shown here is derived from an EMBL/GenBank/DDBJ whole genome shotgun (WGS) entry which is preliminary data.</text>
</comment>
<evidence type="ECO:0000313" key="1">
    <source>
        <dbReference type="EMBL" id="TLS66180.1"/>
    </source>
</evidence>
<name>A0A5R9GIT4_9PROT</name>
<evidence type="ECO:0000313" key="2">
    <source>
        <dbReference type="Proteomes" id="UP000306585"/>
    </source>
</evidence>
<accession>A0A5R9GIT4</accession>
<keyword evidence="2" id="KW-1185">Reference proteome</keyword>
<dbReference type="AlphaFoldDB" id="A0A5R9GIT4"/>
<dbReference type="EMBL" id="VBRY01000011">
    <property type="protein sequence ID" value="TLS66180.1"/>
    <property type="molecule type" value="Genomic_DNA"/>
</dbReference>
<protein>
    <submittedName>
        <fullName evidence="1">Uncharacterized protein</fullName>
    </submittedName>
</protein>
<sequence>MRLGDIAEIHANIDTLEDGDIVMMAVGEGVGAVVQYSASFAAEMNSKKLVIRTLDGSVFERLQGKQTAIRAMAKGAALLRITVTDLKELDI</sequence>
<dbReference type="Proteomes" id="UP000306585">
    <property type="component" value="Unassembled WGS sequence"/>
</dbReference>